<dbReference type="InterPro" id="IPR042099">
    <property type="entry name" value="ANL_N_sf"/>
</dbReference>
<dbReference type="RefSeq" id="WP_343854630.1">
    <property type="nucleotide sequence ID" value="NZ_BAAAFI010000048.1"/>
</dbReference>
<evidence type="ECO:0000259" key="3">
    <source>
        <dbReference type="Pfam" id="PF00501"/>
    </source>
</evidence>
<sequence>MFQLHIGNQNFSKITDFGLDISAFSEMEKAALVFCKGWLSGQKQFLQQTSGSTGVPKRIELTREQMQASAEATGAFFNSNPTTRLLCCLNPEYIAGKMMLVRAMVWDCPIWLVEPAGNPLERLDFVPDFVAMVPLQVEKTLESTDSLSTLKRVGSLIIGGAQLSESLKSQLTKHNIQAWQTYGMTETVSHIALAKIEKDELRYETLPGVLIGQDKRGALWVKSAMSGAKKVQTNDLVELLSDDAFQWLGRVDFTVNSGGIKLHPELLEQKSEAAIHANFPSSRFFFFGEKDEKLGERLVLVLEGTAKKEQTQLLLKQLQAVLSPYEVPKKIYFSDAFIETPNGKINRKLSFESL</sequence>
<evidence type="ECO:0000313" key="5">
    <source>
        <dbReference type="Proteomes" id="UP001500469"/>
    </source>
</evidence>
<feature type="domain" description="AMP-dependent synthetase/ligase" evidence="3">
    <location>
        <begin position="45"/>
        <end position="197"/>
    </location>
</feature>
<dbReference type="Gene3D" id="3.40.50.12780">
    <property type="entry name" value="N-terminal domain of ligase-like"/>
    <property type="match status" value="1"/>
</dbReference>
<comment type="caution">
    <text evidence="4">The sequence shown here is derived from an EMBL/GenBank/DDBJ whole genome shotgun (WGS) entry which is preliminary data.</text>
</comment>
<protein>
    <submittedName>
        <fullName evidence="4">AMP-binding protein</fullName>
    </submittedName>
</protein>
<dbReference type="PANTHER" id="PTHR43201:SF5">
    <property type="entry name" value="MEDIUM-CHAIN ACYL-COA LIGASE ACSF2, MITOCHONDRIAL"/>
    <property type="match status" value="1"/>
</dbReference>
<accession>A0ABP3YHI0</accession>
<evidence type="ECO:0000313" key="4">
    <source>
        <dbReference type="EMBL" id="GAA0880990.1"/>
    </source>
</evidence>
<comment type="similarity">
    <text evidence="1">Belongs to the ATP-dependent AMP-binding enzyme family.</text>
</comment>
<keyword evidence="2" id="KW-0436">Ligase</keyword>
<gene>
    <name evidence="4" type="ORF">GCM10009119_39600</name>
</gene>
<evidence type="ECO:0000256" key="2">
    <source>
        <dbReference type="ARBA" id="ARBA00022598"/>
    </source>
</evidence>
<dbReference type="Pfam" id="PF00501">
    <property type="entry name" value="AMP-binding"/>
    <property type="match status" value="1"/>
</dbReference>
<dbReference type="InterPro" id="IPR045851">
    <property type="entry name" value="AMP-bd_C_sf"/>
</dbReference>
<evidence type="ECO:0000256" key="1">
    <source>
        <dbReference type="ARBA" id="ARBA00006432"/>
    </source>
</evidence>
<dbReference type="PROSITE" id="PS00455">
    <property type="entry name" value="AMP_BINDING"/>
    <property type="match status" value="1"/>
</dbReference>
<dbReference type="PANTHER" id="PTHR43201">
    <property type="entry name" value="ACYL-COA SYNTHETASE"/>
    <property type="match status" value="1"/>
</dbReference>
<organism evidence="4 5">
    <name type="scientific">Algoriphagus jejuensis</name>
    <dbReference type="NCBI Taxonomy" id="419934"/>
    <lineage>
        <taxon>Bacteria</taxon>
        <taxon>Pseudomonadati</taxon>
        <taxon>Bacteroidota</taxon>
        <taxon>Cytophagia</taxon>
        <taxon>Cytophagales</taxon>
        <taxon>Cyclobacteriaceae</taxon>
        <taxon>Algoriphagus</taxon>
    </lineage>
</organism>
<dbReference type="InterPro" id="IPR000873">
    <property type="entry name" value="AMP-dep_synth/lig_dom"/>
</dbReference>
<dbReference type="Gene3D" id="3.30.300.30">
    <property type="match status" value="1"/>
</dbReference>
<proteinExistence type="inferred from homology"/>
<dbReference type="Proteomes" id="UP001500469">
    <property type="component" value="Unassembled WGS sequence"/>
</dbReference>
<dbReference type="EMBL" id="BAAAFI010000048">
    <property type="protein sequence ID" value="GAA0880990.1"/>
    <property type="molecule type" value="Genomic_DNA"/>
</dbReference>
<keyword evidence="5" id="KW-1185">Reference proteome</keyword>
<name>A0ABP3YHI0_9BACT</name>
<reference evidence="5" key="1">
    <citation type="journal article" date="2019" name="Int. J. Syst. Evol. Microbiol.">
        <title>The Global Catalogue of Microorganisms (GCM) 10K type strain sequencing project: providing services to taxonomists for standard genome sequencing and annotation.</title>
        <authorList>
            <consortium name="The Broad Institute Genomics Platform"/>
            <consortium name="The Broad Institute Genome Sequencing Center for Infectious Disease"/>
            <person name="Wu L."/>
            <person name="Ma J."/>
        </authorList>
    </citation>
    <scope>NUCLEOTIDE SEQUENCE [LARGE SCALE GENOMIC DNA]</scope>
    <source>
        <strain evidence="5">JCM 16112</strain>
    </source>
</reference>
<dbReference type="SUPFAM" id="SSF56801">
    <property type="entry name" value="Acetyl-CoA synthetase-like"/>
    <property type="match status" value="1"/>
</dbReference>
<dbReference type="InterPro" id="IPR020845">
    <property type="entry name" value="AMP-binding_CS"/>
</dbReference>